<evidence type="ECO:0000313" key="2">
    <source>
        <dbReference type="EMBL" id="CAB07255.5"/>
    </source>
</evidence>
<dbReference type="AlphaFoldDB" id="O45671"/>
<keyword evidence="3" id="KW-1185">Reference proteome</keyword>
<gene>
    <name evidence="2" type="ORF">CELE_K10G4.5</name>
    <name evidence="2 4" type="ORF">K10G4.5</name>
</gene>
<evidence type="ECO:0000313" key="4">
    <source>
        <dbReference type="WormBase" id="K10G4.5"/>
    </source>
</evidence>
<dbReference type="STRING" id="6239.K10G4.5.1"/>
<proteinExistence type="predicted"/>
<dbReference type="WormBase" id="K10G4.5">
    <property type="protein sequence ID" value="CE52099"/>
    <property type="gene ID" value="WBGene00010754"/>
</dbReference>
<protein>
    <submittedName>
        <fullName evidence="2">DUF38 domain-containing protein</fullName>
    </submittedName>
</protein>
<sequence>MSHAFRLTKQTAPITNITLKLNGESPSLIIETERVSYTKPTEVFYHGRTNDTWITYEPQQPIKIKDRDCIDVMCDDLEIMLNSECEKLFQFVIEFCRCEDENLSLTQLQSIYDRLVSMSRAKKINALFGKLIVNDIHQIRKAFSCFNIRTLTTIGFEFVSDDFECQANIFKDIMEIEQLEIIDMMWVQFKVENLSIDDLRAIKKVSLNYEGNCKAIFSSSNMNHIADETLDDLFGPPIGPFIPNSTRALGDGVMCIIEDAEIVIQKFTIPKHLNNTIVKTTSTTGNDTPPEIPDDINDGCGLRVLATAVIIENILQHVGLTTILALRLVSWPVRRCLDRVKPDSKIEVLAIQMKSLDYLTIEVLDDLKHMKHNYDTMYKHWYDMYWDADESANEYHYPPYKLFHIPIYYLNNFETYPFPNPFSVNIFSKEELREVFANRSSFSDNLRLILLNQKSPINYLKLMLPWFAPDFEWFRSMSYYNDPEYRNVMKLKIKSPICEQCEVTGDNLPFGICAEHETELHKLMQKCQNRMEERLPNQFDYARRIDKFIDYIGTVLKSVGHKIPVKSLSIQAYNQSSMMHILPHLDSRSLRSISIQKPVEDKNKVPCSWIQPLEIDEICQLEQWKSTKIVDIEHVIDIADIKTFGHFSEADVKLASLTMKGILCLKTEFLLSEDFVKFKASFETSNVDESIYEVSLLGWPFRRPTHPNTNHPSVWFFKYQESSDYLHILYYELSRKIIFTRKEASSVPMNL</sequence>
<evidence type="ECO:0000313" key="3">
    <source>
        <dbReference type="Proteomes" id="UP000001940"/>
    </source>
</evidence>
<dbReference type="PANTHER" id="PTHR23015:SF25">
    <property type="entry name" value="DUF38 DOMAIN-CONTAINING PROTEIN-RELATED"/>
    <property type="match status" value="1"/>
</dbReference>
<organism evidence="2 3">
    <name type="scientific">Caenorhabditis elegans</name>
    <dbReference type="NCBI Taxonomy" id="6239"/>
    <lineage>
        <taxon>Eukaryota</taxon>
        <taxon>Metazoa</taxon>
        <taxon>Ecdysozoa</taxon>
        <taxon>Nematoda</taxon>
        <taxon>Chromadorea</taxon>
        <taxon>Rhabditida</taxon>
        <taxon>Rhabditina</taxon>
        <taxon>Rhabditomorpha</taxon>
        <taxon>Rhabditoidea</taxon>
        <taxon>Rhabditidae</taxon>
        <taxon>Peloderinae</taxon>
        <taxon>Caenorhabditis</taxon>
    </lineage>
</organism>
<dbReference type="InParanoid" id="O45671"/>
<dbReference type="EMBL" id="BX284605">
    <property type="protein sequence ID" value="CAB07255.5"/>
    <property type="molecule type" value="Genomic_DNA"/>
</dbReference>
<dbReference type="AGR" id="WB:WBGene00010754"/>
<dbReference type="PANTHER" id="PTHR23015">
    <property type="entry name" value="UNCHARACTERIZED C.ELEGANS PROTEIN"/>
    <property type="match status" value="1"/>
</dbReference>
<dbReference type="eggNOG" id="ENOG502TI7W">
    <property type="taxonomic scope" value="Eukaryota"/>
</dbReference>
<dbReference type="HOGENOM" id="CLU_352426_0_0_1"/>
<reference evidence="2 3" key="1">
    <citation type="journal article" date="1998" name="Science">
        <title>Genome sequence of the nematode C. elegans: a platform for investigating biology.</title>
        <authorList>
            <consortium name="The C. elegans sequencing consortium"/>
            <person name="Sulson J.E."/>
            <person name="Waterston R."/>
        </authorList>
    </citation>
    <scope>NUCLEOTIDE SEQUENCE [LARGE SCALE GENOMIC DNA]</scope>
    <source>
        <strain evidence="2 3">Bristol N2</strain>
    </source>
</reference>
<feature type="domain" description="DUF38" evidence="1">
    <location>
        <begin position="547"/>
        <end position="689"/>
    </location>
</feature>
<accession>O45671</accession>
<dbReference type="Bgee" id="WBGene00010754">
    <property type="expression patterns" value="Expressed in larva and 1 other cell type or tissue"/>
</dbReference>
<dbReference type="PaxDb" id="6239-K10G4.5"/>
<dbReference type="PhylomeDB" id="O45671"/>
<dbReference type="InterPro" id="IPR002900">
    <property type="entry name" value="DUF38/FTH_CAE_spp"/>
</dbReference>
<dbReference type="UCSC" id="K10G4.5">
    <property type="organism name" value="c. elegans"/>
</dbReference>
<dbReference type="PeptideAtlas" id="O45671"/>
<dbReference type="InterPro" id="IPR040161">
    <property type="entry name" value="FB224"/>
</dbReference>
<name>O45671_CAEEL</name>
<dbReference type="Pfam" id="PF01827">
    <property type="entry name" value="FTH"/>
    <property type="match status" value="1"/>
</dbReference>
<dbReference type="OrthoDB" id="5875341at2759"/>
<evidence type="ECO:0000259" key="1">
    <source>
        <dbReference type="Pfam" id="PF01827"/>
    </source>
</evidence>
<dbReference type="FunCoup" id="O45671">
    <property type="interactions" value="121"/>
</dbReference>
<dbReference type="Proteomes" id="UP000001940">
    <property type="component" value="Chromosome V"/>
</dbReference>